<dbReference type="Proteomes" id="UP000258309">
    <property type="component" value="Unassembled WGS sequence"/>
</dbReference>
<evidence type="ECO:0000313" key="1">
    <source>
        <dbReference type="EMBL" id="RFU28934.1"/>
    </source>
</evidence>
<feature type="non-terminal residue" evidence="1">
    <location>
        <position position="1"/>
    </location>
</feature>
<comment type="caution">
    <text evidence="1">The sequence shown here is derived from an EMBL/GenBank/DDBJ whole genome shotgun (WGS) entry which is preliminary data.</text>
</comment>
<protein>
    <submittedName>
        <fullName evidence="1">Uncharacterized protein</fullName>
    </submittedName>
</protein>
<dbReference type="PANTHER" id="PTHR33112">
    <property type="entry name" value="DOMAIN PROTEIN, PUTATIVE-RELATED"/>
    <property type="match status" value="1"/>
</dbReference>
<dbReference type="EMBL" id="NCSJ02000145">
    <property type="protein sequence ID" value="RFU28934.1"/>
    <property type="molecule type" value="Genomic_DNA"/>
</dbReference>
<reference evidence="1 2" key="1">
    <citation type="submission" date="2018-05" db="EMBL/GenBank/DDBJ databases">
        <title>Draft genome sequence of Scytalidium lignicola DSM 105466, a ubiquitous saprotrophic fungus.</title>
        <authorList>
            <person name="Buettner E."/>
            <person name="Gebauer A.M."/>
            <person name="Hofrichter M."/>
            <person name="Liers C."/>
            <person name="Kellner H."/>
        </authorList>
    </citation>
    <scope>NUCLEOTIDE SEQUENCE [LARGE SCALE GENOMIC DNA]</scope>
    <source>
        <strain evidence="1 2">DSM 105466</strain>
    </source>
</reference>
<sequence>MTLGRFFQAVPSKEVPRPYAEAAALALRLEFIICGLIPCRGFQYSRRRSDLPFCIGRLGQLGRKQCWQAWQNLVKMYLSIGLTNTDDKLVTISGLSRKFYGQLHSDYYAGLWSMDLRSGLGWQTDEFKLPAVAGADLERTAGQWMLGDIVNSARPAMYGAPTLPWASIDNQIKFQG</sequence>
<proteinExistence type="predicted"/>
<evidence type="ECO:0000313" key="2">
    <source>
        <dbReference type="Proteomes" id="UP000258309"/>
    </source>
</evidence>
<feature type="non-terminal residue" evidence="1">
    <location>
        <position position="176"/>
    </location>
</feature>
<gene>
    <name evidence="1" type="ORF">B7463_g7380</name>
</gene>
<keyword evidence="2" id="KW-1185">Reference proteome</keyword>
<name>A0A3E2H6C6_SCYLI</name>
<accession>A0A3E2H6C6</accession>
<dbReference type="PANTHER" id="PTHR33112:SF16">
    <property type="entry name" value="HETEROKARYON INCOMPATIBILITY DOMAIN-CONTAINING PROTEIN"/>
    <property type="match status" value="1"/>
</dbReference>
<organism evidence="1 2">
    <name type="scientific">Scytalidium lignicola</name>
    <name type="common">Hyphomycete</name>
    <dbReference type="NCBI Taxonomy" id="5539"/>
    <lineage>
        <taxon>Eukaryota</taxon>
        <taxon>Fungi</taxon>
        <taxon>Dikarya</taxon>
        <taxon>Ascomycota</taxon>
        <taxon>Pezizomycotina</taxon>
        <taxon>Leotiomycetes</taxon>
        <taxon>Leotiomycetes incertae sedis</taxon>
        <taxon>Scytalidium</taxon>
    </lineage>
</organism>
<dbReference type="AlphaFoldDB" id="A0A3E2H6C6"/>